<dbReference type="EMBL" id="OFSQ01000039">
    <property type="protein sequence ID" value="SOY73140.1"/>
    <property type="molecule type" value="Genomic_DNA"/>
</dbReference>
<proteinExistence type="predicted"/>
<evidence type="ECO:0008006" key="2">
    <source>
        <dbReference type="Google" id="ProtNLM"/>
    </source>
</evidence>
<comment type="caution">
    <text evidence="1">The sequence shown here is derived from an EMBL/GenBank/DDBJ whole genome shotgun (WGS) entry which is preliminary data.</text>
</comment>
<organism evidence="1">
    <name type="scientific">Cupriavidus taiwanensis</name>
    <dbReference type="NCBI Taxonomy" id="164546"/>
    <lineage>
        <taxon>Bacteria</taxon>
        <taxon>Pseudomonadati</taxon>
        <taxon>Pseudomonadota</taxon>
        <taxon>Betaproteobacteria</taxon>
        <taxon>Burkholderiales</taxon>
        <taxon>Burkholderiaceae</taxon>
        <taxon>Cupriavidus</taxon>
    </lineage>
</organism>
<sequence length="88" mass="9673">MLKRVATRAEPSADSLLGVLETTMLTPHEVATLMLIDDAAPNLADLDHASIEALIERQLVHLEKLAYGDRLHITPRGSDFLHALAKLH</sequence>
<name>A0A375CK02_9BURK</name>
<dbReference type="Proteomes" id="UP000256780">
    <property type="component" value="Plasmid CBM2587_p"/>
</dbReference>
<reference evidence="1" key="1">
    <citation type="submission" date="2018-01" db="EMBL/GenBank/DDBJ databases">
        <authorList>
            <person name="Clerissi C."/>
        </authorList>
    </citation>
    <scope>NUCLEOTIDE SEQUENCE</scope>
    <source>
        <strain evidence="1">Cupriavidus sp. LMG 19464</strain>
    </source>
</reference>
<evidence type="ECO:0000313" key="1">
    <source>
        <dbReference type="EMBL" id="SOY73140.1"/>
    </source>
</evidence>
<protein>
    <recommendedName>
        <fullName evidence="2">Preprotein translocase subunit SecA</fullName>
    </recommendedName>
</protein>
<accession>A0A375CK02</accession>
<gene>
    <name evidence="1" type="ORF">CBM2587_P10051</name>
</gene>
<dbReference type="AlphaFoldDB" id="A0A375CK02"/>